<gene>
    <name evidence="2" type="ORF">ILEXP_LOCUS4828</name>
</gene>
<evidence type="ECO:0000313" key="2">
    <source>
        <dbReference type="EMBL" id="CAK9137790.1"/>
    </source>
</evidence>
<keyword evidence="1" id="KW-0472">Membrane</keyword>
<protein>
    <submittedName>
        <fullName evidence="2">Uncharacterized protein</fullName>
    </submittedName>
</protein>
<feature type="transmembrane region" description="Helical" evidence="1">
    <location>
        <begin position="12"/>
        <end position="30"/>
    </location>
</feature>
<keyword evidence="1" id="KW-0812">Transmembrane</keyword>
<proteinExistence type="predicted"/>
<dbReference type="Proteomes" id="UP001642360">
    <property type="component" value="Unassembled WGS sequence"/>
</dbReference>
<accession>A0ABC8R2J1</accession>
<keyword evidence="1" id="KW-1133">Transmembrane helix</keyword>
<organism evidence="2 3">
    <name type="scientific">Ilex paraguariensis</name>
    <name type="common">yerba mate</name>
    <dbReference type="NCBI Taxonomy" id="185542"/>
    <lineage>
        <taxon>Eukaryota</taxon>
        <taxon>Viridiplantae</taxon>
        <taxon>Streptophyta</taxon>
        <taxon>Embryophyta</taxon>
        <taxon>Tracheophyta</taxon>
        <taxon>Spermatophyta</taxon>
        <taxon>Magnoliopsida</taxon>
        <taxon>eudicotyledons</taxon>
        <taxon>Gunneridae</taxon>
        <taxon>Pentapetalae</taxon>
        <taxon>asterids</taxon>
        <taxon>campanulids</taxon>
        <taxon>Aquifoliales</taxon>
        <taxon>Aquifoliaceae</taxon>
        <taxon>Ilex</taxon>
    </lineage>
</organism>
<comment type="caution">
    <text evidence="2">The sequence shown here is derived from an EMBL/GenBank/DDBJ whole genome shotgun (WGS) entry which is preliminary data.</text>
</comment>
<keyword evidence="3" id="KW-1185">Reference proteome</keyword>
<reference evidence="2 3" key="1">
    <citation type="submission" date="2024-02" db="EMBL/GenBank/DDBJ databases">
        <authorList>
            <person name="Vignale AGUSTIN F."/>
            <person name="Sosa J E."/>
            <person name="Modenutti C."/>
        </authorList>
    </citation>
    <scope>NUCLEOTIDE SEQUENCE [LARGE SCALE GENOMIC DNA]</scope>
</reference>
<evidence type="ECO:0000256" key="1">
    <source>
        <dbReference type="SAM" id="Phobius"/>
    </source>
</evidence>
<name>A0ABC8R2J1_9AQUA</name>
<dbReference type="EMBL" id="CAUOFW020000837">
    <property type="protein sequence ID" value="CAK9137790.1"/>
    <property type="molecule type" value="Genomic_DNA"/>
</dbReference>
<dbReference type="AlphaFoldDB" id="A0ABC8R2J1"/>
<sequence>MSCVCRLKRHRFAAYCILVFAVYLHLRIRQHDLLVTGPVLLNDRWKKMEAFIALCVDVFQAAVMDCIVVTMWCFAALSETLATNLCLMRDIMQMYHQIRE</sequence>
<evidence type="ECO:0000313" key="3">
    <source>
        <dbReference type="Proteomes" id="UP001642360"/>
    </source>
</evidence>